<evidence type="ECO:0000256" key="1">
    <source>
        <dbReference type="ARBA" id="ARBA00004141"/>
    </source>
</evidence>
<name>A0AAW0GZ47_MYOGA</name>
<dbReference type="Proteomes" id="UP001488838">
    <property type="component" value="Unassembled WGS sequence"/>
</dbReference>
<keyword evidence="2" id="KW-0812">Transmembrane</keyword>
<dbReference type="PANTHER" id="PTHR24061">
    <property type="entry name" value="CALCIUM-SENSING RECEPTOR-RELATED"/>
    <property type="match status" value="1"/>
</dbReference>
<feature type="domain" description="Receptor ligand binding region" evidence="8">
    <location>
        <begin position="94"/>
        <end position="461"/>
    </location>
</feature>
<evidence type="ECO:0000256" key="6">
    <source>
        <dbReference type="ARBA" id="ARBA00023170"/>
    </source>
</evidence>
<dbReference type="Gene3D" id="3.40.50.2300">
    <property type="match status" value="2"/>
</dbReference>
<reference evidence="9 10" key="1">
    <citation type="journal article" date="2023" name="bioRxiv">
        <title>Conserved and derived expression patterns and positive selection on dental genes reveal complex evolutionary context of ever-growing rodent molars.</title>
        <authorList>
            <person name="Calamari Z.T."/>
            <person name="Song A."/>
            <person name="Cohen E."/>
            <person name="Akter M."/>
            <person name="Roy R.D."/>
            <person name="Hallikas O."/>
            <person name="Christensen M.M."/>
            <person name="Li P."/>
            <person name="Marangoni P."/>
            <person name="Jernvall J."/>
            <person name="Klein O.D."/>
        </authorList>
    </citation>
    <scope>NUCLEOTIDE SEQUENCE [LARGE SCALE GENOMIC DNA]</scope>
    <source>
        <strain evidence="9">V071</strain>
    </source>
</reference>
<dbReference type="GO" id="GO:0005886">
    <property type="term" value="C:plasma membrane"/>
    <property type="evidence" value="ECO:0007669"/>
    <property type="project" value="TreeGrafter"/>
</dbReference>
<keyword evidence="10" id="KW-1185">Reference proteome</keyword>
<dbReference type="InterPro" id="IPR000068">
    <property type="entry name" value="GPCR_3_Ca_sens_rcpt-rel"/>
</dbReference>
<dbReference type="AlphaFoldDB" id="A0AAW0GZ47"/>
<dbReference type="PANTHER" id="PTHR24061:SF403">
    <property type="entry name" value="VOMERONASAL 2, RECEPTOR 113-RELATED"/>
    <property type="match status" value="1"/>
</dbReference>
<accession>A0AAW0GZ47</accession>
<dbReference type="InterPro" id="IPR028082">
    <property type="entry name" value="Peripla_BP_I"/>
</dbReference>
<dbReference type="InterPro" id="IPR004073">
    <property type="entry name" value="GPCR_3_vmron_rcpt_2"/>
</dbReference>
<proteinExistence type="predicted"/>
<comment type="subcellular location">
    <subcellularLocation>
        <location evidence="1">Membrane</location>
        <topology evidence="1">Multi-pass membrane protein</topology>
    </subcellularLocation>
</comment>
<evidence type="ECO:0000259" key="8">
    <source>
        <dbReference type="Pfam" id="PF01094"/>
    </source>
</evidence>
<organism evidence="9 10">
    <name type="scientific">Myodes glareolus</name>
    <name type="common">Bank vole</name>
    <name type="synonym">Clethrionomys glareolus</name>
    <dbReference type="NCBI Taxonomy" id="447135"/>
    <lineage>
        <taxon>Eukaryota</taxon>
        <taxon>Metazoa</taxon>
        <taxon>Chordata</taxon>
        <taxon>Craniata</taxon>
        <taxon>Vertebrata</taxon>
        <taxon>Euteleostomi</taxon>
        <taxon>Mammalia</taxon>
        <taxon>Eutheria</taxon>
        <taxon>Euarchontoglires</taxon>
        <taxon>Glires</taxon>
        <taxon>Rodentia</taxon>
        <taxon>Myomorpha</taxon>
        <taxon>Muroidea</taxon>
        <taxon>Cricetidae</taxon>
        <taxon>Arvicolinae</taxon>
        <taxon>Myodes</taxon>
    </lineage>
</organism>
<sequence>VVTLKARSTVTVLANTVETATVNTAPNNILSQEASFIHPRCFWRMKQKEEYDKESRPHYTFLILPDNTTDASAYFQLILHEIQPMEKYQFILSLSFSLDEVNRELNLLTNMSLIFIAQSSHCMMVLQSENCVPKFIDLQFGSPNYNCQQSEACFVVITGPSWVISSKNSKELDFISSQKFLHLTFGPFHPTLSDHEQFPFLYQMAPEDTSLPLAMVSLILHFSWNWIGLTISDNDQGIQFLSYLRTEMEKNTICFAFVNMIPLNMHLYVSGAEVYYNQILTSSSNVVIIYGDTDSTLAVSYRMWESRGIQRMWVTTSQWDVITSKSDVSPELFHGTLAFAHHHADISGFKNLVQSVNPLKYSDEHLAGLEWMNFNCGVLASMCKSLRNCSFNHSLEWLIAQTLDMAFSDDLYDLYNAVYITAHVFHKVKSLLRKTHFTNLVGDRVTMNQKEKLQPEYDIFQIWNFPNGLGLKVKIGMFSPYFPHSQQLHLYEDVLEWTTGSR</sequence>
<feature type="non-terminal residue" evidence="9">
    <location>
        <position position="502"/>
    </location>
</feature>
<gene>
    <name evidence="9" type="ORF">U0070_002118</name>
</gene>
<evidence type="ECO:0000313" key="10">
    <source>
        <dbReference type="Proteomes" id="UP001488838"/>
    </source>
</evidence>
<evidence type="ECO:0000313" key="9">
    <source>
        <dbReference type="EMBL" id="KAK7796209.1"/>
    </source>
</evidence>
<dbReference type="EMBL" id="JBBHLL010001337">
    <property type="protein sequence ID" value="KAK7796209.1"/>
    <property type="molecule type" value="Genomic_DNA"/>
</dbReference>
<keyword evidence="4" id="KW-1133">Transmembrane helix</keyword>
<dbReference type="FunFam" id="3.40.50.2300:FF:000024">
    <property type="entry name" value="Vomeronasal 2, receptor 73"/>
    <property type="match status" value="1"/>
</dbReference>
<dbReference type="InterPro" id="IPR000337">
    <property type="entry name" value="GPCR_3"/>
</dbReference>
<keyword evidence="3" id="KW-0732">Signal</keyword>
<evidence type="ECO:0000256" key="7">
    <source>
        <dbReference type="ARBA" id="ARBA00023180"/>
    </source>
</evidence>
<keyword evidence="5" id="KW-0472">Membrane</keyword>
<dbReference type="GO" id="GO:0004930">
    <property type="term" value="F:G protein-coupled receptor activity"/>
    <property type="evidence" value="ECO:0007669"/>
    <property type="project" value="InterPro"/>
</dbReference>
<dbReference type="PRINTS" id="PR00248">
    <property type="entry name" value="GPCRMGR"/>
</dbReference>
<dbReference type="PRINTS" id="PR01535">
    <property type="entry name" value="VOMERONASL2R"/>
</dbReference>
<dbReference type="InterPro" id="IPR001828">
    <property type="entry name" value="ANF_lig-bd_rcpt"/>
</dbReference>
<dbReference type="SUPFAM" id="SSF53822">
    <property type="entry name" value="Periplasmic binding protein-like I"/>
    <property type="match status" value="1"/>
</dbReference>
<evidence type="ECO:0000256" key="2">
    <source>
        <dbReference type="ARBA" id="ARBA00022692"/>
    </source>
</evidence>
<keyword evidence="7" id="KW-0325">Glycoprotein</keyword>
<dbReference type="Pfam" id="PF01094">
    <property type="entry name" value="ANF_receptor"/>
    <property type="match status" value="1"/>
</dbReference>
<evidence type="ECO:0000256" key="4">
    <source>
        <dbReference type="ARBA" id="ARBA00022989"/>
    </source>
</evidence>
<protein>
    <recommendedName>
        <fullName evidence="8">Receptor ligand binding region domain-containing protein</fullName>
    </recommendedName>
</protein>
<comment type="caution">
    <text evidence="9">The sequence shown here is derived from an EMBL/GenBank/DDBJ whole genome shotgun (WGS) entry which is preliminary data.</text>
</comment>
<evidence type="ECO:0000256" key="3">
    <source>
        <dbReference type="ARBA" id="ARBA00022729"/>
    </source>
</evidence>
<keyword evidence="6" id="KW-0675">Receptor</keyword>
<evidence type="ECO:0000256" key="5">
    <source>
        <dbReference type="ARBA" id="ARBA00023136"/>
    </source>
</evidence>
<feature type="non-terminal residue" evidence="9">
    <location>
        <position position="1"/>
    </location>
</feature>